<keyword evidence="1" id="KW-0812">Transmembrane</keyword>
<evidence type="ECO:0000313" key="2">
    <source>
        <dbReference type="EMBL" id="PSR47791.1"/>
    </source>
</evidence>
<evidence type="ECO:0000313" key="3">
    <source>
        <dbReference type="Proteomes" id="UP000240892"/>
    </source>
</evidence>
<dbReference type="GO" id="GO:0006974">
    <property type="term" value="P:DNA damage response"/>
    <property type="evidence" value="ECO:0007669"/>
    <property type="project" value="TreeGrafter"/>
</dbReference>
<keyword evidence="1" id="KW-0472">Membrane</keyword>
<organism evidence="2 3">
    <name type="scientific">Kluyvera genomosp. 2</name>
    <dbReference type="NCBI Taxonomy" id="2774054"/>
    <lineage>
        <taxon>Bacteria</taxon>
        <taxon>Pseudomonadati</taxon>
        <taxon>Pseudomonadota</taxon>
        <taxon>Gammaproteobacteria</taxon>
        <taxon>Enterobacterales</taxon>
        <taxon>Enterobacteriaceae</taxon>
        <taxon>Kluyvera</taxon>
    </lineage>
</organism>
<protein>
    <submittedName>
        <fullName evidence="2">Uncharacterized protein</fullName>
    </submittedName>
</protein>
<gene>
    <name evidence="2" type="ORF">C8256_05580</name>
</gene>
<feature type="transmembrane region" description="Helical" evidence="1">
    <location>
        <begin position="35"/>
        <end position="53"/>
    </location>
</feature>
<dbReference type="Proteomes" id="UP000240892">
    <property type="component" value="Unassembled WGS sequence"/>
</dbReference>
<dbReference type="RefSeq" id="WP_106924999.1">
    <property type="nucleotide sequence ID" value="NZ_CABMMU010000003.1"/>
</dbReference>
<dbReference type="PANTHER" id="PTHR37290">
    <property type="entry name" value="INNER MEMBRANE PROTEIN YIAA-RELATED"/>
    <property type="match status" value="1"/>
</dbReference>
<feature type="transmembrane region" description="Helical" evidence="1">
    <location>
        <begin position="60"/>
        <end position="78"/>
    </location>
</feature>
<accession>A0A2T2Y5H3</accession>
<keyword evidence="1" id="KW-1133">Transmembrane helix</keyword>
<keyword evidence="3" id="KW-1185">Reference proteome</keyword>
<name>A0A2T2Y5H3_9ENTR</name>
<dbReference type="PANTHER" id="PTHR37290:SF2">
    <property type="entry name" value="INNER MEMBRANE PROTEIN YIAB"/>
    <property type="match status" value="1"/>
</dbReference>
<dbReference type="EMBL" id="PYHO01000003">
    <property type="protein sequence ID" value="PSR47791.1"/>
    <property type="molecule type" value="Genomic_DNA"/>
</dbReference>
<dbReference type="GO" id="GO:0005886">
    <property type="term" value="C:plasma membrane"/>
    <property type="evidence" value="ECO:0007669"/>
    <property type="project" value="TreeGrafter"/>
</dbReference>
<proteinExistence type="predicted"/>
<reference evidence="2 3" key="1">
    <citation type="submission" date="2018-03" db="EMBL/GenBank/DDBJ databases">
        <title>First report of an OXA-48+CTX-M-M-producing Kluyvera ascorbata clone recovered from patients admitted in a University Hospital in Madrid, Spain.</title>
        <authorList>
            <person name="Hernandez-Garcia M."/>
            <person name="Leon-Sampedro R."/>
            <person name="Perez-Viso B."/>
            <person name="Morosini M.I."/>
            <person name="Lopez-Fresnena N."/>
            <person name="Coque T.M."/>
            <person name="Bonten M."/>
            <person name="Malhotra-Kumar S."/>
            <person name="Ruiz-Garbajosa P."/>
            <person name="Canton R."/>
        </authorList>
    </citation>
    <scope>NUCLEOTIDE SEQUENCE [LARGE SCALE GENOMIC DNA]</scope>
    <source>
        <strain evidence="2 3">KA2</strain>
    </source>
</reference>
<evidence type="ECO:0000256" key="1">
    <source>
        <dbReference type="SAM" id="Phobius"/>
    </source>
</evidence>
<dbReference type="AlphaFoldDB" id="A0A2T2Y5H3"/>
<dbReference type="InterPro" id="IPR038972">
    <property type="entry name" value="YiaA-like"/>
</dbReference>
<sequence length="113" mass="12463">MRTIFTSPRLALNGGILLYLACLWRGCPQLDDRAYFLAMLILGFFAVVAHRQAAQARFAALCRMVLLLACGLLLVGVWNMPLALIHKAPIVTAWFACMYGAAMWPQPNLPSPS</sequence>
<comment type="caution">
    <text evidence="2">The sequence shown here is derived from an EMBL/GenBank/DDBJ whole genome shotgun (WGS) entry which is preliminary data.</text>
</comment>